<accession>A0A3N4Q1Y4</accession>
<comment type="caution">
    <text evidence="1">The sequence shown here is derived from an EMBL/GenBank/DDBJ whole genome shotgun (WGS) entry which is preliminary data.</text>
</comment>
<dbReference type="AlphaFoldDB" id="A0A3N4Q1Y4"/>
<dbReference type="EMBL" id="RPDH01000002">
    <property type="protein sequence ID" value="RPE09970.1"/>
    <property type="molecule type" value="Genomic_DNA"/>
</dbReference>
<gene>
    <name evidence="1" type="ORF">EGT74_17150</name>
</gene>
<proteinExistence type="predicted"/>
<evidence type="ECO:0000313" key="1">
    <source>
        <dbReference type="EMBL" id="RPE09970.1"/>
    </source>
</evidence>
<keyword evidence="2" id="KW-1185">Reference proteome</keyword>
<dbReference type="InterPro" id="IPR024524">
    <property type="entry name" value="DUF3800"/>
</dbReference>
<name>A0A3N4Q1Y4_9BACT</name>
<dbReference type="Pfam" id="PF12686">
    <property type="entry name" value="DUF3800"/>
    <property type="match status" value="1"/>
</dbReference>
<sequence length="279" mass="32305">MAYFLFIDESGQDHKNSPYEVLAGIAIQDTLLWQLIKDVHDIELNCFGRRYRHDGREIKATKFLNTKTFRLAGQMAPINMPERTALAKLALDNGESTNKKQLTALAQAKLSYVKQIFRLCYGYRCRIFAAIIANPDKVLADASMLRKDYVYLFERFYYFLEDAPGASQGIVVFDELDKSSSHILLNQMEKYFKNTMKGRARSNLIIPEPFFVHSDLTTSIQIVDFIAYLFSWNFRVPKLTKPGRTELNSYIEMLKPMRYKTTRVIGENNNHIIWSVTPV</sequence>
<dbReference type="RefSeq" id="WP_123847755.1">
    <property type="nucleotide sequence ID" value="NZ_RPDH01000002.1"/>
</dbReference>
<protein>
    <submittedName>
        <fullName evidence="1">DUF3800 domain-containing protein</fullName>
    </submittedName>
</protein>
<evidence type="ECO:0000313" key="2">
    <source>
        <dbReference type="Proteomes" id="UP000278351"/>
    </source>
</evidence>
<organism evidence="1 2">
    <name type="scientific">Chitinophaga lutea</name>
    <dbReference type="NCBI Taxonomy" id="2488634"/>
    <lineage>
        <taxon>Bacteria</taxon>
        <taxon>Pseudomonadati</taxon>
        <taxon>Bacteroidota</taxon>
        <taxon>Chitinophagia</taxon>
        <taxon>Chitinophagales</taxon>
        <taxon>Chitinophagaceae</taxon>
        <taxon>Chitinophaga</taxon>
    </lineage>
</organism>
<dbReference type="OrthoDB" id="9800818at2"/>
<reference evidence="1 2" key="1">
    <citation type="submission" date="2018-11" db="EMBL/GenBank/DDBJ databases">
        <title>Chitinophaga lutea sp.nov., isolate from arsenic contaminated soil.</title>
        <authorList>
            <person name="Zong Y."/>
        </authorList>
    </citation>
    <scope>NUCLEOTIDE SEQUENCE [LARGE SCALE GENOMIC DNA]</scope>
    <source>
        <strain evidence="1 2">ZY74</strain>
    </source>
</reference>
<dbReference type="Proteomes" id="UP000278351">
    <property type="component" value="Unassembled WGS sequence"/>
</dbReference>